<protein>
    <submittedName>
        <fullName evidence="3">Glycosyltransferase family 4 protein</fullName>
    </submittedName>
</protein>
<evidence type="ECO:0000313" key="3">
    <source>
        <dbReference type="EMBL" id="MBM7123986.1"/>
    </source>
</evidence>
<reference evidence="3" key="1">
    <citation type="submission" date="2020-10" db="EMBL/GenBank/DDBJ databases">
        <title>Phylogeny of dyella-like bacteria.</title>
        <authorList>
            <person name="Fu J."/>
        </authorList>
    </citation>
    <scope>NUCLEOTIDE SEQUENCE</scope>
    <source>
        <strain evidence="3">DHOC52</strain>
    </source>
</reference>
<keyword evidence="4" id="KW-1185">Reference proteome</keyword>
<sequence>MRLLVLSKYGRLGASSRLRSYQYLPYFERMGIEAHVHSLLDDAYLRALYVKKRDLRSIFRGYLARIGKLFSARSFDAVYMEKEALPWLPAMLELGVLPAKVRLAVDYDDAIFHTYDQHASGVVRRLLGGKLDRLMRRADLVTAGSRYLMERAQQAGSRNVEWVPTVVDFERYSIVPRTPSNELVIGWIGSPSTAHYLRLVSEPLAALCRDRPMRCVAIGARQDQLSGTPFTALPWNEETEVALLQSLDIGIMPLHDEAWERGKCGYKLIQYMACGVPVLASPVGENCNIVQHGQNGYLASTPAEWAVRLQQLIDDAQLRRQCGEAGRKRVEAEYCLQVQGPRLSSLVLRLADRRMD</sequence>
<keyword evidence="1" id="KW-0328">Glycosyltransferase</keyword>
<organism evidence="3 4">
    <name type="scientific">Dyella flava</name>
    <dbReference type="NCBI Taxonomy" id="1920170"/>
    <lineage>
        <taxon>Bacteria</taxon>
        <taxon>Pseudomonadati</taxon>
        <taxon>Pseudomonadota</taxon>
        <taxon>Gammaproteobacteria</taxon>
        <taxon>Lysobacterales</taxon>
        <taxon>Rhodanobacteraceae</taxon>
        <taxon>Dyella</taxon>
    </lineage>
</organism>
<comment type="caution">
    <text evidence="3">The sequence shown here is derived from an EMBL/GenBank/DDBJ whole genome shotgun (WGS) entry which is preliminary data.</text>
</comment>
<name>A0ABS2JYC9_9GAMM</name>
<evidence type="ECO:0000256" key="2">
    <source>
        <dbReference type="ARBA" id="ARBA00022679"/>
    </source>
</evidence>
<dbReference type="EMBL" id="JADIKE010000019">
    <property type="protein sequence ID" value="MBM7123986.1"/>
    <property type="molecule type" value="Genomic_DNA"/>
</dbReference>
<dbReference type="Gene3D" id="3.40.50.2000">
    <property type="entry name" value="Glycogen Phosphorylase B"/>
    <property type="match status" value="2"/>
</dbReference>
<dbReference type="CDD" id="cd03801">
    <property type="entry name" value="GT4_PimA-like"/>
    <property type="match status" value="1"/>
</dbReference>
<evidence type="ECO:0000313" key="4">
    <source>
        <dbReference type="Proteomes" id="UP001430149"/>
    </source>
</evidence>
<keyword evidence="2" id="KW-0808">Transferase</keyword>
<dbReference type="PANTHER" id="PTHR12526:SF510">
    <property type="entry name" value="D-INOSITOL 3-PHOSPHATE GLYCOSYLTRANSFERASE"/>
    <property type="match status" value="1"/>
</dbReference>
<dbReference type="RefSeq" id="WP_204678766.1">
    <property type="nucleotide sequence ID" value="NZ_BSNR01000009.1"/>
</dbReference>
<proteinExistence type="predicted"/>
<dbReference type="Proteomes" id="UP001430149">
    <property type="component" value="Unassembled WGS sequence"/>
</dbReference>
<dbReference type="SUPFAM" id="SSF53756">
    <property type="entry name" value="UDP-Glycosyltransferase/glycogen phosphorylase"/>
    <property type="match status" value="1"/>
</dbReference>
<dbReference type="Pfam" id="PF13692">
    <property type="entry name" value="Glyco_trans_1_4"/>
    <property type="match status" value="1"/>
</dbReference>
<gene>
    <name evidence="3" type="ORF">ISP19_01220</name>
</gene>
<accession>A0ABS2JYC9</accession>
<dbReference type="PANTHER" id="PTHR12526">
    <property type="entry name" value="GLYCOSYLTRANSFERASE"/>
    <property type="match status" value="1"/>
</dbReference>
<evidence type="ECO:0000256" key="1">
    <source>
        <dbReference type="ARBA" id="ARBA00022676"/>
    </source>
</evidence>